<evidence type="ECO:0000256" key="1">
    <source>
        <dbReference type="ARBA" id="ARBA00023125"/>
    </source>
</evidence>
<dbReference type="InterPro" id="IPR036388">
    <property type="entry name" value="WH-like_DNA-bd_sf"/>
</dbReference>
<dbReference type="Proteomes" id="UP000427108">
    <property type="component" value="Chromosome"/>
</dbReference>
<dbReference type="AlphaFoldDB" id="A0A6B8MW89"/>
<evidence type="ECO:0000313" key="6">
    <source>
        <dbReference type="Proteomes" id="UP000427108"/>
    </source>
</evidence>
<evidence type="ECO:0000313" key="5">
    <source>
        <dbReference type="EMBL" id="QGN39149.1"/>
    </source>
</evidence>
<feature type="domain" description="OmpR/PhoB-type" evidence="4">
    <location>
        <begin position="5"/>
        <end position="109"/>
    </location>
</feature>
<dbReference type="GO" id="GO:0003677">
    <property type="term" value="F:DNA binding"/>
    <property type="evidence" value="ECO:0007669"/>
    <property type="project" value="UniProtKB-UniRule"/>
</dbReference>
<protein>
    <recommendedName>
        <fullName evidence="4">OmpR/PhoB-type domain-containing protein</fullName>
    </recommendedName>
</protein>
<evidence type="ECO:0000256" key="3">
    <source>
        <dbReference type="SAM" id="Phobius"/>
    </source>
</evidence>
<proteinExistence type="predicted"/>
<dbReference type="InterPro" id="IPR016032">
    <property type="entry name" value="Sig_transdc_resp-reg_C-effctor"/>
</dbReference>
<dbReference type="SMART" id="SM00862">
    <property type="entry name" value="Trans_reg_C"/>
    <property type="match status" value="1"/>
</dbReference>
<gene>
    <name evidence="5" type="ORF">GJ746_18440</name>
</gene>
<name>A0A6B8MW89_KLEOX</name>
<organism evidence="5 6">
    <name type="scientific">Klebsiella oxytoca</name>
    <dbReference type="NCBI Taxonomy" id="571"/>
    <lineage>
        <taxon>Bacteria</taxon>
        <taxon>Pseudomonadati</taxon>
        <taxon>Pseudomonadota</taxon>
        <taxon>Gammaproteobacteria</taxon>
        <taxon>Enterobacterales</taxon>
        <taxon>Enterobacteriaceae</taxon>
        <taxon>Klebsiella/Raoultella group</taxon>
        <taxon>Klebsiella</taxon>
    </lineage>
</organism>
<dbReference type="InterPro" id="IPR001867">
    <property type="entry name" value="OmpR/PhoB-type_DNA-bd"/>
</dbReference>
<dbReference type="PROSITE" id="PS51755">
    <property type="entry name" value="OMPR_PHOB"/>
    <property type="match status" value="1"/>
</dbReference>
<keyword evidence="3" id="KW-0812">Transmembrane</keyword>
<keyword evidence="3" id="KW-0472">Membrane</keyword>
<sequence length="264" mass="30586">MFCMQNIYVLNDSVIFWPERNLLSCVSDRSKKVQLTGPSARCLELLLSRKDLVLQNDFYEYAWQGSGFIPSPNTLYQSISVIRRAFREICENETDYILTETRKGFRLNPTVTVLAKMQDFNEGDCEKNENGIDTSDQTVEPVIYQNRKLTHFTTMAFILIIMMMSGTLTFEIYGTQTRGYKFFENYSGPVFMPGSACKFFLSPKNGKDRLSILNLSFLKCQHQYFVYVTILPYSPNISVISCDRPINLRPKKCEVMDLRDENVF</sequence>
<evidence type="ECO:0000259" key="4">
    <source>
        <dbReference type="PROSITE" id="PS51755"/>
    </source>
</evidence>
<dbReference type="EMBL" id="CP046115">
    <property type="protein sequence ID" value="QGN39149.1"/>
    <property type="molecule type" value="Genomic_DNA"/>
</dbReference>
<feature type="transmembrane region" description="Helical" evidence="3">
    <location>
        <begin position="152"/>
        <end position="173"/>
    </location>
</feature>
<evidence type="ECO:0000256" key="2">
    <source>
        <dbReference type="PROSITE-ProRule" id="PRU01091"/>
    </source>
</evidence>
<dbReference type="SUPFAM" id="SSF46894">
    <property type="entry name" value="C-terminal effector domain of the bipartite response regulators"/>
    <property type="match status" value="1"/>
</dbReference>
<keyword evidence="1 2" id="KW-0238">DNA-binding</keyword>
<feature type="DNA-binding region" description="OmpR/PhoB-type" evidence="2">
    <location>
        <begin position="5"/>
        <end position="109"/>
    </location>
</feature>
<dbReference type="OrthoDB" id="7003224at2"/>
<dbReference type="GO" id="GO:0000160">
    <property type="term" value="P:phosphorelay signal transduction system"/>
    <property type="evidence" value="ECO:0007669"/>
    <property type="project" value="InterPro"/>
</dbReference>
<dbReference type="GO" id="GO:0006355">
    <property type="term" value="P:regulation of DNA-templated transcription"/>
    <property type="evidence" value="ECO:0007669"/>
    <property type="project" value="InterPro"/>
</dbReference>
<dbReference type="Gene3D" id="1.10.10.10">
    <property type="entry name" value="Winged helix-like DNA-binding domain superfamily/Winged helix DNA-binding domain"/>
    <property type="match status" value="1"/>
</dbReference>
<accession>A0A6B8MW89</accession>
<reference evidence="5 6" key="1">
    <citation type="submission" date="2019-11" db="EMBL/GenBank/DDBJ databases">
        <title>Isolation and Application of One Kind of P-Hydroxybenzoic Acid Degrading Bacterium in Mitigating Cropping Obstacle of Cucumber.</title>
        <authorList>
            <person name="Wu F."/>
            <person name="An Y."/>
        </authorList>
    </citation>
    <scope>NUCLEOTIDE SEQUENCE [LARGE SCALE GENOMIC DNA]</scope>
    <source>
        <strain evidence="5 6">P620</strain>
    </source>
</reference>
<dbReference type="Pfam" id="PF00486">
    <property type="entry name" value="Trans_reg_C"/>
    <property type="match status" value="1"/>
</dbReference>
<keyword evidence="3" id="KW-1133">Transmembrane helix</keyword>